<dbReference type="GO" id="GO:0010468">
    <property type="term" value="P:regulation of gene expression"/>
    <property type="evidence" value="ECO:0007669"/>
    <property type="project" value="TreeGrafter"/>
</dbReference>
<evidence type="ECO:0000256" key="8">
    <source>
        <dbReference type="ARBA" id="ARBA00023242"/>
    </source>
</evidence>
<reference evidence="11" key="2">
    <citation type="submission" date="2025-09" db="UniProtKB">
        <authorList>
            <consortium name="Ensembl"/>
        </authorList>
    </citation>
    <scope>IDENTIFICATION</scope>
</reference>
<dbReference type="SUPFAM" id="SSF47592">
    <property type="entry name" value="SWIB/MDM2 domain"/>
    <property type="match status" value="1"/>
</dbReference>
<feature type="region of interest" description="Disordered" evidence="9">
    <location>
        <begin position="1"/>
        <end position="24"/>
    </location>
</feature>
<dbReference type="GO" id="GO:0043933">
    <property type="term" value="P:protein-containing complex organization"/>
    <property type="evidence" value="ECO:0007669"/>
    <property type="project" value="UniProtKB-ARBA"/>
</dbReference>
<dbReference type="CDD" id="cd17673">
    <property type="entry name" value="MDM4"/>
    <property type="match status" value="1"/>
</dbReference>
<keyword evidence="4" id="KW-0479">Metal-binding</keyword>
<evidence type="ECO:0000259" key="10">
    <source>
        <dbReference type="PROSITE" id="PS51925"/>
    </source>
</evidence>
<feature type="domain" description="DM2" evidence="10">
    <location>
        <begin position="25"/>
        <end position="108"/>
    </location>
</feature>
<dbReference type="GO" id="GO:0016567">
    <property type="term" value="P:protein ubiquitination"/>
    <property type="evidence" value="ECO:0007669"/>
    <property type="project" value="TreeGrafter"/>
</dbReference>
<comment type="subcellular location">
    <subcellularLocation>
        <location evidence="1">Nucleus</location>
    </subcellularLocation>
</comment>
<dbReference type="GO" id="GO:0005634">
    <property type="term" value="C:nucleus"/>
    <property type="evidence" value="ECO:0007669"/>
    <property type="project" value="UniProtKB-SubCell"/>
</dbReference>
<evidence type="ECO:0000256" key="3">
    <source>
        <dbReference type="ARBA" id="ARBA00022553"/>
    </source>
</evidence>
<evidence type="ECO:0000256" key="5">
    <source>
        <dbReference type="ARBA" id="ARBA00022771"/>
    </source>
</evidence>
<dbReference type="FunFam" id="1.10.245.10:FF:000002">
    <property type="entry name" value="E3 ubiquitin-protein ligase Mdm2"/>
    <property type="match status" value="1"/>
</dbReference>
<dbReference type="Ensembl" id="ENSCCAT00000043945.1">
    <property type="protein sequence ID" value="ENSCCAP00000026418.1"/>
    <property type="gene ID" value="ENSCCAG00000031000.1"/>
</dbReference>
<dbReference type="GO" id="GO:0002039">
    <property type="term" value="F:p53 binding"/>
    <property type="evidence" value="ECO:0007669"/>
    <property type="project" value="TreeGrafter"/>
</dbReference>
<dbReference type="Proteomes" id="UP000233040">
    <property type="component" value="Unassembled WGS sequence"/>
</dbReference>
<evidence type="ECO:0000256" key="7">
    <source>
        <dbReference type="ARBA" id="ARBA00022843"/>
    </source>
</evidence>
<dbReference type="AlphaFoldDB" id="A0A2K5RE79"/>
<dbReference type="PROSITE" id="PS51925">
    <property type="entry name" value="SWIB_MDM2"/>
    <property type="match status" value="1"/>
</dbReference>
<keyword evidence="12" id="KW-1185">Reference proteome</keyword>
<evidence type="ECO:0000313" key="11">
    <source>
        <dbReference type="Ensembl" id="ENSCCAP00000026418.1"/>
    </source>
</evidence>
<sequence>MTSFSTSAQCSTSDSACRISPGQTNQVRPKLPLLKILHAAGAQGEMFTVKEVMHYLGQYIMVKQLYDQQEQHMVYCGGDLLGELLGCQSFSVKDPSPLYDMLRKNLVTLATATTGMSHLFFSVCITALSSRGANDGKATKMKVEMECYLWHDWEEYILLVTQCYYVINFSLKNQT</sequence>
<evidence type="ECO:0000256" key="2">
    <source>
        <dbReference type="ARBA" id="ARBA00005803"/>
    </source>
</evidence>
<dbReference type="InterPro" id="IPR003121">
    <property type="entry name" value="SWIB_MDM2_domain"/>
</dbReference>
<dbReference type="PANTHER" id="PTHR46858">
    <property type="entry name" value="OS05G0521000 PROTEIN"/>
    <property type="match status" value="1"/>
</dbReference>
<evidence type="ECO:0000256" key="4">
    <source>
        <dbReference type="ARBA" id="ARBA00022723"/>
    </source>
</evidence>
<dbReference type="GO" id="GO:0061630">
    <property type="term" value="F:ubiquitin protein ligase activity"/>
    <property type="evidence" value="ECO:0007669"/>
    <property type="project" value="TreeGrafter"/>
</dbReference>
<accession>A0A2K5RE79</accession>
<evidence type="ECO:0000313" key="12">
    <source>
        <dbReference type="Proteomes" id="UP000233040"/>
    </source>
</evidence>
<dbReference type="GO" id="GO:0008270">
    <property type="term" value="F:zinc ion binding"/>
    <property type="evidence" value="ECO:0007669"/>
    <property type="project" value="UniProtKB-KW"/>
</dbReference>
<keyword evidence="5" id="KW-0863">Zinc-finger</keyword>
<evidence type="ECO:0000256" key="9">
    <source>
        <dbReference type="SAM" id="MobiDB-lite"/>
    </source>
</evidence>
<dbReference type="InterPro" id="IPR036885">
    <property type="entry name" value="SWIB_MDM2_dom_sf"/>
</dbReference>
<proteinExistence type="inferred from homology"/>
<keyword evidence="8" id="KW-0539">Nucleus</keyword>
<name>A0A2K5RE79_CEBIM</name>
<comment type="similarity">
    <text evidence="2">Belongs to the MDM2/MDM4 family.</text>
</comment>
<dbReference type="GeneTree" id="ENSGT00530000063539"/>
<dbReference type="GO" id="GO:0043066">
    <property type="term" value="P:negative regulation of apoptotic process"/>
    <property type="evidence" value="ECO:0007669"/>
    <property type="project" value="TreeGrafter"/>
</dbReference>
<evidence type="ECO:0000256" key="6">
    <source>
        <dbReference type="ARBA" id="ARBA00022833"/>
    </source>
</evidence>
<dbReference type="Gene3D" id="1.10.245.10">
    <property type="entry name" value="SWIB/MDM2 domain"/>
    <property type="match status" value="1"/>
</dbReference>
<protein>
    <recommendedName>
        <fullName evidence="10">DM2 domain-containing protein</fullName>
    </recommendedName>
</protein>
<organism evidence="11 12">
    <name type="scientific">Cebus imitator</name>
    <name type="common">Panamanian white-faced capuchin</name>
    <name type="synonym">Cebus capucinus imitator</name>
    <dbReference type="NCBI Taxonomy" id="2715852"/>
    <lineage>
        <taxon>Eukaryota</taxon>
        <taxon>Metazoa</taxon>
        <taxon>Chordata</taxon>
        <taxon>Craniata</taxon>
        <taxon>Vertebrata</taxon>
        <taxon>Euteleostomi</taxon>
        <taxon>Mammalia</taxon>
        <taxon>Eutheria</taxon>
        <taxon>Euarchontoglires</taxon>
        <taxon>Primates</taxon>
        <taxon>Haplorrhini</taxon>
        <taxon>Platyrrhini</taxon>
        <taxon>Cebidae</taxon>
        <taxon>Cebinae</taxon>
        <taxon>Cebus</taxon>
    </lineage>
</organism>
<evidence type="ECO:0000256" key="1">
    <source>
        <dbReference type="ARBA" id="ARBA00004123"/>
    </source>
</evidence>
<dbReference type="PANTHER" id="PTHR46858:SF12">
    <property type="entry name" value="PROTEIN MDM4"/>
    <property type="match status" value="1"/>
</dbReference>
<dbReference type="Pfam" id="PF02201">
    <property type="entry name" value="SWIB"/>
    <property type="match status" value="1"/>
</dbReference>
<reference evidence="11" key="1">
    <citation type="submission" date="2025-08" db="UniProtKB">
        <authorList>
            <consortium name="Ensembl"/>
        </authorList>
    </citation>
    <scope>IDENTIFICATION</scope>
</reference>
<keyword evidence="6" id="KW-0862">Zinc</keyword>
<keyword evidence="7" id="KW-0832">Ubl conjugation</keyword>
<keyword evidence="3" id="KW-0597">Phosphoprotein</keyword>